<dbReference type="PRINTS" id="PR00834">
    <property type="entry name" value="PROTEASES2C"/>
</dbReference>
<dbReference type="SMART" id="SM00228">
    <property type="entry name" value="PDZ"/>
    <property type="match status" value="2"/>
</dbReference>
<keyword evidence="2" id="KW-0645">Protease</keyword>
<feature type="domain" description="PDZ" evidence="4">
    <location>
        <begin position="301"/>
        <end position="366"/>
    </location>
</feature>
<sequence>MGLFHSTRACTSSVVVGNALQAAGFPTLSASRIRHCTHAEGGFDVKTQATRWGLLLAVVLAFTGSTSARADLARRRNEIVEVVQKVSPAVVFIGTEQEEESPFRGRRSIMEEFFGAPPQVQRKQGLGSGVIVDPNGIIITNDHVIRGASAIHIILADGRELEAEVIGSDANNDLAVLKVNSKQPLPAAKLGTTSDLMIGETVIAIGSPLGLSKTVTAGVVSATGRTLKTDGKTYNDFIQTDAAINPGNSGGPLLNVDGDVIGINTAIIASAQGIGFAIPADKVRRIMDELTRFGKVRPVWVGLEVQELSPRLARQLGWDRTYGVVVSDVEPGSPAEQAGVRRGDVLAEMGGSRISDAEDYLTRAGGYPARAAFPLVIFRDGGQRTIQVTPVEFPPQLVEALVWNRLGLRVKPARGAMAVQSVRPGSAADEVGLQPGDLVVRVNNRPVAEPASFQEVVLSARGSRSVLLLVRRGRYGYHVTLPF</sequence>
<comment type="similarity">
    <text evidence="1">Belongs to the peptidase S1C family.</text>
</comment>
<evidence type="ECO:0000259" key="4">
    <source>
        <dbReference type="PROSITE" id="PS50106"/>
    </source>
</evidence>
<accession>A0ABY9WRZ4</accession>
<dbReference type="InterPro" id="IPR041489">
    <property type="entry name" value="PDZ_6"/>
</dbReference>
<dbReference type="InterPro" id="IPR001940">
    <property type="entry name" value="Peptidase_S1C"/>
</dbReference>
<keyword evidence="3" id="KW-0378">Hydrolase</keyword>
<dbReference type="EMBL" id="CP043494">
    <property type="protein sequence ID" value="WNG46561.1"/>
    <property type="molecule type" value="Genomic_DNA"/>
</dbReference>
<organism evidence="5 6">
    <name type="scientific">Archangium minus</name>
    <dbReference type="NCBI Taxonomy" id="83450"/>
    <lineage>
        <taxon>Bacteria</taxon>
        <taxon>Pseudomonadati</taxon>
        <taxon>Myxococcota</taxon>
        <taxon>Myxococcia</taxon>
        <taxon>Myxococcales</taxon>
        <taxon>Cystobacterineae</taxon>
        <taxon>Archangiaceae</taxon>
        <taxon>Archangium</taxon>
    </lineage>
</organism>
<dbReference type="PROSITE" id="PS50106">
    <property type="entry name" value="PDZ"/>
    <property type="match status" value="2"/>
</dbReference>
<evidence type="ECO:0000313" key="5">
    <source>
        <dbReference type="EMBL" id="WNG46561.1"/>
    </source>
</evidence>
<dbReference type="InterPro" id="IPR036034">
    <property type="entry name" value="PDZ_sf"/>
</dbReference>
<dbReference type="Gene3D" id="2.30.42.10">
    <property type="match status" value="2"/>
</dbReference>
<keyword evidence="6" id="KW-1185">Reference proteome</keyword>
<evidence type="ECO:0000256" key="3">
    <source>
        <dbReference type="ARBA" id="ARBA00022801"/>
    </source>
</evidence>
<dbReference type="SUPFAM" id="SSF50494">
    <property type="entry name" value="Trypsin-like serine proteases"/>
    <property type="match status" value="1"/>
</dbReference>
<dbReference type="InterPro" id="IPR009003">
    <property type="entry name" value="Peptidase_S1_PA"/>
</dbReference>
<reference evidence="5 6" key="1">
    <citation type="submission" date="2019-08" db="EMBL/GenBank/DDBJ databases">
        <title>Archangium and Cystobacter genomes.</title>
        <authorList>
            <person name="Chen I.-C.K."/>
            <person name="Wielgoss S."/>
        </authorList>
    </citation>
    <scope>NUCLEOTIDE SEQUENCE [LARGE SCALE GENOMIC DNA]</scope>
    <source>
        <strain evidence="5 6">Cbm 6</strain>
    </source>
</reference>
<evidence type="ECO:0000313" key="6">
    <source>
        <dbReference type="Proteomes" id="UP001611383"/>
    </source>
</evidence>
<protein>
    <submittedName>
        <fullName evidence="5">PDZ domain-containing protein</fullName>
    </submittedName>
</protein>
<dbReference type="Gene3D" id="2.40.10.120">
    <property type="match status" value="1"/>
</dbReference>
<evidence type="ECO:0000256" key="1">
    <source>
        <dbReference type="ARBA" id="ARBA00010541"/>
    </source>
</evidence>
<dbReference type="Pfam" id="PF17820">
    <property type="entry name" value="PDZ_6"/>
    <property type="match status" value="2"/>
</dbReference>
<dbReference type="PANTHER" id="PTHR22939">
    <property type="entry name" value="SERINE PROTEASE FAMILY S1C HTRA-RELATED"/>
    <property type="match status" value="1"/>
</dbReference>
<proteinExistence type="inferred from homology"/>
<evidence type="ECO:0000256" key="2">
    <source>
        <dbReference type="ARBA" id="ARBA00022670"/>
    </source>
</evidence>
<dbReference type="Pfam" id="PF13365">
    <property type="entry name" value="Trypsin_2"/>
    <property type="match status" value="1"/>
</dbReference>
<dbReference type="SUPFAM" id="SSF50156">
    <property type="entry name" value="PDZ domain-like"/>
    <property type="match status" value="2"/>
</dbReference>
<dbReference type="PANTHER" id="PTHR22939:SF129">
    <property type="entry name" value="SERINE PROTEASE HTRA2, MITOCHONDRIAL"/>
    <property type="match status" value="1"/>
</dbReference>
<gene>
    <name evidence="5" type="ORF">F0U60_22435</name>
</gene>
<feature type="domain" description="PDZ" evidence="4">
    <location>
        <begin position="406"/>
        <end position="469"/>
    </location>
</feature>
<dbReference type="Proteomes" id="UP001611383">
    <property type="component" value="Chromosome"/>
</dbReference>
<name>A0ABY9WRZ4_9BACT</name>
<dbReference type="InterPro" id="IPR001478">
    <property type="entry name" value="PDZ"/>
</dbReference>